<dbReference type="NCBIfam" id="TIGR00380">
    <property type="entry name" value="cobal_cbiB"/>
    <property type="match status" value="1"/>
</dbReference>
<evidence type="ECO:0000256" key="7">
    <source>
        <dbReference type="ARBA" id="ARBA00022989"/>
    </source>
</evidence>
<accession>A0ABW4Y8N0</accession>
<reference evidence="11" key="1">
    <citation type="journal article" date="2019" name="Int. J. Syst. Evol. Microbiol.">
        <title>The Global Catalogue of Microorganisms (GCM) 10K type strain sequencing project: providing services to taxonomists for standard genome sequencing and annotation.</title>
        <authorList>
            <consortium name="The Broad Institute Genomics Platform"/>
            <consortium name="The Broad Institute Genome Sequencing Center for Infectious Disease"/>
            <person name="Wu L."/>
            <person name="Ma J."/>
        </authorList>
    </citation>
    <scope>NUCLEOTIDE SEQUENCE [LARGE SCALE GENOMIC DNA]</scope>
    <source>
        <strain evidence="11">KACC 12597</strain>
    </source>
</reference>
<feature type="transmembrane region" description="Helical" evidence="9">
    <location>
        <begin position="82"/>
        <end position="101"/>
    </location>
</feature>
<organism evidence="10 11">
    <name type="scientific">Thiorhodococcus fuscus</name>
    <dbReference type="NCBI Taxonomy" id="527200"/>
    <lineage>
        <taxon>Bacteria</taxon>
        <taxon>Pseudomonadati</taxon>
        <taxon>Pseudomonadota</taxon>
        <taxon>Gammaproteobacteria</taxon>
        <taxon>Chromatiales</taxon>
        <taxon>Chromatiaceae</taxon>
        <taxon>Thiorhodococcus</taxon>
    </lineage>
</organism>
<dbReference type="InterPro" id="IPR004485">
    <property type="entry name" value="Cobalamin_biosynth_CobD/CbiB"/>
</dbReference>
<evidence type="ECO:0000313" key="10">
    <source>
        <dbReference type="EMBL" id="MFD2111940.1"/>
    </source>
</evidence>
<name>A0ABW4Y8N0_9GAMM</name>
<proteinExistence type="inferred from homology"/>
<comment type="function">
    <text evidence="9">Converts cobyric acid to cobinamide by the addition of aminopropanol on the F carboxylic group.</text>
</comment>
<keyword evidence="5 9" id="KW-0169">Cobalamin biosynthesis</keyword>
<protein>
    <recommendedName>
        <fullName evidence="9">Cobalamin biosynthesis protein CobD</fullName>
    </recommendedName>
</protein>
<feature type="transmembrane region" description="Helical" evidence="9">
    <location>
        <begin position="54"/>
        <end position="75"/>
    </location>
</feature>
<evidence type="ECO:0000256" key="1">
    <source>
        <dbReference type="ARBA" id="ARBA00004651"/>
    </source>
</evidence>
<evidence type="ECO:0000256" key="5">
    <source>
        <dbReference type="ARBA" id="ARBA00022573"/>
    </source>
</evidence>
<keyword evidence="11" id="KW-1185">Reference proteome</keyword>
<feature type="transmembrane region" description="Helical" evidence="9">
    <location>
        <begin position="153"/>
        <end position="171"/>
    </location>
</feature>
<evidence type="ECO:0000256" key="2">
    <source>
        <dbReference type="ARBA" id="ARBA00004953"/>
    </source>
</evidence>
<evidence type="ECO:0000256" key="4">
    <source>
        <dbReference type="ARBA" id="ARBA00022475"/>
    </source>
</evidence>
<feature type="transmembrane region" description="Helical" evidence="9">
    <location>
        <begin position="293"/>
        <end position="316"/>
    </location>
</feature>
<sequence>MTEHLLLIVGACVLDAAFGDPFYRLHPVRLIGDASSLFERPLFALGLDGRLGGVLHWVLVVGSAFAVWLGVHLGLEALHPGLAFAWDLYIAYSLLCLRGLVEQGWRVLRDLDDLDAVREHMKMLVGRDTKPLQRDGMVRATIESLSENLTDGVLTPLWALCLFGLPGLILVKSVSTLDSMVGYKNARYARFGWAGARSDDLVHWLPARLSVPLIAIAAIPLRGHPWLALKAPFLYRDRLPSPNSGWSEAACAGALRVRLLGPVWRNGQLLTNDYIGDPDWPADLDGNDLRRALMLMLICYPLALGVGMVFASWGLVVAM</sequence>
<comment type="similarity">
    <text evidence="3 9">Belongs to the CobD/CbiB family.</text>
</comment>
<dbReference type="PANTHER" id="PTHR34308">
    <property type="entry name" value="COBALAMIN BIOSYNTHESIS PROTEIN CBIB"/>
    <property type="match status" value="1"/>
</dbReference>
<evidence type="ECO:0000256" key="8">
    <source>
        <dbReference type="ARBA" id="ARBA00023136"/>
    </source>
</evidence>
<dbReference type="RefSeq" id="WP_386025788.1">
    <property type="nucleotide sequence ID" value="NZ_JBHUHX010000016.1"/>
</dbReference>
<keyword evidence="4 9" id="KW-1003">Cell membrane</keyword>
<keyword evidence="6 9" id="KW-0812">Transmembrane</keyword>
<dbReference type="EMBL" id="JBHUHX010000016">
    <property type="protein sequence ID" value="MFD2111940.1"/>
    <property type="molecule type" value="Genomic_DNA"/>
</dbReference>
<comment type="caution">
    <text evidence="10">The sequence shown here is derived from an EMBL/GenBank/DDBJ whole genome shotgun (WGS) entry which is preliminary data.</text>
</comment>
<evidence type="ECO:0000313" key="11">
    <source>
        <dbReference type="Proteomes" id="UP001597337"/>
    </source>
</evidence>
<keyword evidence="8 9" id="KW-0472">Membrane</keyword>
<comment type="caution">
    <text evidence="9">Lacks conserved residue(s) required for the propagation of feature annotation.</text>
</comment>
<comment type="subcellular location">
    <subcellularLocation>
        <location evidence="1 9">Cell membrane</location>
        <topology evidence="1 9">Multi-pass membrane protein</topology>
    </subcellularLocation>
</comment>
<comment type="pathway">
    <text evidence="2 9">Cofactor biosynthesis; adenosylcobalamin biosynthesis.</text>
</comment>
<dbReference type="HAMAP" id="MF_00024">
    <property type="entry name" value="CobD_CbiB"/>
    <property type="match status" value="1"/>
</dbReference>
<dbReference type="Pfam" id="PF03186">
    <property type="entry name" value="CobD_Cbib"/>
    <property type="match status" value="1"/>
</dbReference>
<dbReference type="Proteomes" id="UP001597337">
    <property type="component" value="Unassembled WGS sequence"/>
</dbReference>
<keyword evidence="7 9" id="KW-1133">Transmembrane helix</keyword>
<dbReference type="PANTHER" id="PTHR34308:SF1">
    <property type="entry name" value="COBALAMIN BIOSYNTHESIS PROTEIN CBIB"/>
    <property type="match status" value="1"/>
</dbReference>
<evidence type="ECO:0000256" key="6">
    <source>
        <dbReference type="ARBA" id="ARBA00022692"/>
    </source>
</evidence>
<evidence type="ECO:0000256" key="9">
    <source>
        <dbReference type="HAMAP-Rule" id="MF_00024"/>
    </source>
</evidence>
<evidence type="ECO:0000256" key="3">
    <source>
        <dbReference type="ARBA" id="ARBA00006263"/>
    </source>
</evidence>
<gene>
    <name evidence="10" type="primary">cbiB</name>
    <name evidence="9" type="synonym">cobD</name>
    <name evidence="10" type="ORF">ACFSJC_08820</name>
</gene>